<reference evidence="9" key="1">
    <citation type="submission" date="2022-12" db="EMBL/GenBank/DDBJ databases">
        <authorList>
            <person name="Petersen C."/>
        </authorList>
    </citation>
    <scope>NUCLEOTIDE SEQUENCE</scope>
    <source>
        <strain evidence="9">IBT 15544</strain>
    </source>
</reference>
<dbReference type="SMART" id="SM00906">
    <property type="entry name" value="Fungal_trans"/>
    <property type="match status" value="1"/>
</dbReference>
<dbReference type="SUPFAM" id="SSF57701">
    <property type="entry name" value="Zn2/Cys6 DNA-binding domain"/>
    <property type="match status" value="1"/>
</dbReference>
<keyword evidence="3" id="KW-0238">DNA-binding</keyword>
<dbReference type="InterPro" id="IPR053230">
    <property type="entry name" value="Trans_reg_galc"/>
</dbReference>
<gene>
    <name evidence="9" type="ORF">N7498_005711</name>
</gene>
<dbReference type="CDD" id="cd00067">
    <property type="entry name" value="GAL4"/>
    <property type="match status" value="1"/>
</dbReference>
<feature type="region of interest" description="Disordered" evidence="7">
    <location>
        <begin position="769"/>
        <end position="793"/>
    </location>
</feature>
<evidence type="ECO:0000256" key="7">
    <source>
        <dbReference type="SAM" id="MobiDB-lite"/>
    </source>
</evidence>
<dbReference type="Proteomes" id="UP001150904">
    <property type="component" value="Unassembled WGS sequence"/>
</dbReference>
<dbReference type="GeneID" id="83180074"/>
<evidence type="ECO:0000256" key="5">
    <source>
        <dbReference type="ARBA" id="ARBA00023242"/>
    </source>
</evidence>
<evidence type="ECO:0000256" key="2">
    <source>
        <dbReference type="ARBA" id="ARBA00023015"/>
    </source>
</evidence>
<feature type="region of interest" description="Disordered" evidence="7">
    <location>
        <begin position="238"/>
        <end position="269"/>
    </location>
</feature>
<dbReference type="SMART" id="SM00066">
    <property type="entry name" value="GAL4"/>
    <property type="match status" value="1"/>
</dbReference>
<comment type="caution">
    <text evidence="9">The sequence shown here is derived from an EMBL/GenBank/DDBJ whole genome shotgun (WGS) entry which is preliminary data.</text>
</comment>
<protein>
    <recommendedName>
        <fullName evidence="8">Zn(2)-C6 fungal-type domain-containing protein</fullName>
    </recommendedName>
</protein>
<sequence>MSNVHFLSWAEQQTLFKLSCADAETCSQLSSVDNPFPSLQRAETELGTKKMAIPRLAEGSESAFTSPGRFHRRHVRRACESCRQRKTKCTGDKSGCRNCREAGIICCYTDGKREKSKRQLASLSSKVQAYEDVIKKLSSRFGVSDEQLVNIALAVDSTSDLSLNPEFSSGTTGERKMVLGLGSEEPPDQSAPGDPLDFIDHTEEDFNKDETTRATGFIGRSSEIAWLQKLKKEVNSECDGWPSTMSNTDDENGLPSPTLTPRPDDPSELRVAPTNYYLDDLDVSITEPVDAYGVPSRETAMKLLNAYLTSVHPSFPIIGILTFVSQFQVFFSQPSLKPGNKWLAILNLIFAIAAKHGQLMEGDWEDKEDNHQLYFARARMLSMEDQLLQHPDLQQLQVEGLACFYMIASGHINRAWKLCGSAVRGSLALGLHLRNLGPCTSDSSKEIRYRVWWSLYTVEHLLTVITGRPSCIIDSSCTTPLPVPFDESDFQKEEVAHTISAAGRAASDSLDRVPFNNSAANLDSNTDDDACDSPAEYETKMTRAEYLKSLPPCMSLFFLQLTSLTTISKRMTIKLYSPEALQSPWASTEFTIQSLMLEIDSWFMNLPSAYDFTSTQTSQCLLGQRMGLAFLFYSTKIGITRPCLRRPEASPQEGDRAHEFCSKTAADCVESACHMLTLFPDAPDAALLHRITPWWCTLHYLMQASTILLLELSFRAQHVPEKAAMVSKAAKKAIDWLSTLSKMNDASEKAWKLCDGFLRRLTPHITINESELSENEESSANSLLDEPEMEEPDIGEPDIAELSAISNDQALDDLSFGASEMLPLASAAEMDTIAAEMDSIACSPMEQSGTPPLGMPVPCSFEPPDILDPFIKPEKSSYDDYFPYDPVTRQLTGSFFPTGSNVDLDLGYFYGDAVC</sequence>
<keyword evidence="4" id="KW-0804">Transcription</keyword>
<dbReference type="InterPro" id="IPR007219">
    <property type="entry name" value="XnlR_reg_dom"/>
</dbReference>
<dbReference type="CDD" id="cd12148">
    <property type="entry name" value="fungal_TF_MHR"/>
    <property type="match status" value="1"/>
</dbReference>
<dbReference type="EMBL" id="JAPQKR010000012">
    <property type="protein sequence ID" value="KAJ5204832.1"/>
    <property type="molecule type" value="Genomic_DNA"/>
</dbReference>
<keyword evidence="1" id="KW-0479">Metal-binding</keyword>
<dbReference type="Gene3D" id="4.10.240.10">
    <property type="entry name" value="Zn(2)-C6 fungal-type DNA-binding domain"/>
    <property type="match status" value="1"/>
</dbReference>
<evidence type="ECO:0000256" key="1">
    <source>
        <dbReference type="ARBA" id="ARBA00022723"/>
    </source>
</evidence>
<dbReference type="PROSITE" id="PS00463">
    <property type="entry name" value="ZN2_CY6_FUNGAL_1"/>
    <property type="match status" value="1"/>
</dbReference>
<dbReference type="InterPro" id="IPR001138">
    <property type="entry name" value="Zn2Cys6_DnaBD"/>
</dbReference>
<feature type="coiled-coil region" evidence="6">
    <location>
        <begin position="113"/>
        <end position="140"/>
    </location>
</feature>
<dbReference type="InterPro" id="IPR036864">
    <property type="entry name" value="Zn2-C6_fun-type_DNA-bd_sf"/>
</dbReference>
<accession>A0A9W9MPB8</accession>
<keyword evidence="10" id="KW-1185">Reference proteome</keyword>
<dbReference type="GO" id="GO:0003677">
    <property type="term" value="F:DNA binding"/>
    <property type="evidence" value="ECO:0007669"/>
    <property type="project" value="UniProtKB-KW"/>
</dbReference>
<evidence type="ECO:0000259" key="8">
    <source>
        <dbReference type="PROSITE" id="PS50048"/>
    </source>
</evidence>
<keyword evidence="6" id="KW-0175">Coiled coil</keyword>
<evidence type="ECO:0000256" key="4">
    <source>
        <dbReference type="ARBA" id="ARBA00023163"/>
    </source>
</evidence>
<feature type="domain" description="Zn(2)-C6 fungal-type" evidence="8">
    <location>
        <begin position="78"/>
        <end position="108"/>
    </location>
</feature>
<dbReference type="PANTHER" id="PTHR47654">
    <property type="entry name" value="ZN(II)2CYS6 TRANSCRIPTION FACTOR (EUROFUNG)-RELATED"/>
    <property type="match status" value="1"/>
</dbReference>
<reference evidence="9" key="2">
    <citation type="journal article" date="2023" name="IMA Fungus">
        <title>Comparative genomic study of the Penicillium genus elucidates a diverse pangenome and 15 lateral gene transfer events.</title>
        <authorList>
            <person name="Petersen C."/>
            <person name="Sorensen T."/>
            <person name="Nielsen M.R."/>
            <person name="Sondergaard T.E."/>
            <person name="Sorensen J.L."/>
            <person name="Fitzpatrick D.A."/>
            <person name="Frisvad J.C."/>
            <person name="Nielsen K.L."/>
        </authorList>
    </citation>
    <scope>NUCLEOTIDE SEQUENCE</scope>
    <source>
        <strain evidence="9">IBT 15544</strain>
    </source>
</reference>
<keyword evidence="5" id="KW-0539">Nucleus</keyword>
<organism evidence="9 10">
    <name type="scientific">Penicillium cinerascens</name>
    <dbReference type="NCBI Taxonomy" id="70096"/>
    <lineage>
        <taxon>Eukaryota</taxon>
        <taxon>Fungi</taxon>
        <taxon>Dikarya</taxon>
        <taxon>Ascomycota</taxon>
        <taxon>Pezizomycotina</taxon>
        <taxon>Eurotiomycetes</taxon>
        <taxon>Eurotiomycetidae</taxon>
        <taxon>Eurotiales</taxon>
        <taxon>Aspergillaceae</taxon>
        <taxon>Penicillium</taxon>
    </lineage>
</organism>
<proteinExistence type="predicted"/>
<dbReference type="GO" id="GO:0008270">
    <property type="term" value="F:zinc ion binding"/>
    <property type="evidence" value="ECO:0007669"/>
    <property type="project" value="InterPro"/>
</dbReference>
<dbReference type="GO" id="GO:0006351">
    <property type="term" value="P:DNA-templated transcription"/>
    <property type="evidence" value="ECO:0007669"/>
    <property type="project" value="InterPro"/>
</dbReference>
<dbReference type="PANTHER" id="PTHR47654:SF3">
    <property type="entry name" value="ZN(II)2CYS6 TRANSCRIPTION FACTOR (EUROFUNG)"/>
    <property type="match status" value="1"/>
</dbReference>
<dbReference type="Pfam" id="PF00172">
    <property type="entry name" value="Zn_clus"/>
    <property type="match status" value="1"/>
</dbReference>
<name>A0A9W9MPB8_9EURO</name>
<dbReference type="GO" id="GO:0000981">
    <property type="term" value="F:DNA-binding transcription factor activity, RNA polymerase II-specific"/>
    <property type="evidence" value="ECO:0007669"/>
    <property type="project" value="InterPro"/>
</dbReference>
<dbReference type="Pfam" id="PF04082">
    <property type="entry name" value="Fungal_trans"/>
    <property type="match status" value="1"/>
</dbReference>
<evidence type="ECO:0000256" key="6">
    <source>
        <dbReference type="SAM" id="Coils"/>
    </source>
</evidence>
<dbReference type="PROSITE" id="PS50048">
    <property type="entry name" value="ZN2_CY6_FUNGAL_2"/>
    <property type="match status" value="1"/>
</dbReference>
<evidence type="ECO:0000313" key="10">
    <source>
        <dbReference type="Proteomes" id="UP001150904"/>
    </source>
</evidence>
<evidence type="ECO:0000256" key="3">
    <source>
        <dbReference type="ARBA" id="ARBA00023125"/>
    </source>
</evidence>
<dbReference type="OrthoDB" id="5296287at2759"/>
<dbReference type="AlphaFoldDB" id="A0A9W9MPB8"/>
<dbReference type="RefSeq" id="XP_058309311.1">
    <property type="nucleotide sequence ID" value="XM_058452773.1"/>
</dbReference>
<keyword evidence="2" id="KW-0805">Transcription regulation</keyword>
<evidence type="ECO:0000313" key="9">
    <source>
        <dbReference type="EMBL" id="KAJ5204832.1"/>
    </source>
</evidence>